<evidence type="ECO:0000256" key="1">
    <source>
        <dbReference type="SAM" id="MobiDB-lite"/>
    </source>
</evidence>
<dbReference type="PANTHER" id="PTHR33053">
    <property type="entry name" value="PROTEIN, PUTATIVE-RELATED"/>
    <property type="match status" value="1"/>
</dbReference>
<dbReference type="AlphaFoldDB" id="A0A4Y2U016"/>
<gene>
    <name evidence="2" type="ORF">AVEN_258221_1</name>
    <name evidence="3" type="ORF">AVEN_27781_1</name>
</gene>
<dbReference type="PANTHER" id="PTHR33053:SF9">
    <property type="entry name" value="AGAP000105-PA"/>
    <property type="match status" value="1"/>
</dbReference>
<name>A0A4Y2U016_ARAVE</name>
<organism evidence="3 4">
    <name type="scientific">Araneus ventricosus</name>
    <name type="common">Orbweaver spider</name>
    <name type="synonym">Epeira ventricosa</name>
    <dbReference type="NCBI Taxonomy" id="182803"/>
    <lineage>
        <taxon>Eukaryota</taxon>
        <taxon>Metazoa</taxon>
        <taxon>Ecdysozoa</taxon>
        <taxon>Arthropoda</taxon>
        <taxon>Chelicerata</taxon>
        <taxon>Arachnida</taxon>
        <taxon>Araneae</taxon>
        <taxon>Araneomorphae</taxon>
        <taxon>Entelegynae</taxon>
        <taxon>Araneoidea</taxon>
        <taxon>Araneidae</taxon>
        <taxon>Araneus</taxon>
    </lineage>
</organism>
<evidence type="ECO:0000313" key="3">
    <source>
        <dbReference type="EMBL" id="GBO05314.1"/>
    </source>
</evidence>
<protein>
    <recommendedName>
        <fullName evidence="5">MULE transposase domain-containing protein</fullName>
    </recommendedName>
</protein>
<evidence type="ECO:0000313" key="4">
    <source>
        <dbReference type="Proteomes" id="UP000499080"/>
    </source>
</evidence>
<accession>A0A4Y2U016</accession>
<reference evidence="3 4" key="1">
    <citation type="journal article" date="2019" name="Sci. Rep.">
        <title>Orb-weaving spider Araneus ventricosus genome elucidates the spidroin gene catalogue.</title>
        <authorList>
            <person name="Kono N."/>
            <person name="Nakamura H."/>
            <person name="Ohtoshi R."/>
            <person name="Moran D.A.P."/>
            <person name="Shinohara A."/>
            <person name="Yoshida Y."/>
            <person name="Fujiwara M."/>
            <person name="Mori M."/>
            <person name="Tomita M."/>
            <person name="Arakawa K."/>
        </authorList>
    </citation>
    <scope>NUCLEOTIDE SEQUENCE [LARGE SCALE GENOMIC DNA]</scope>
</reference>
<dbReference type="OrthoDB" id="7431418at2759"/>
<dbReference type="EMBL" id="BGPR01031989">
    <property type="protein sequence ID" value="GBO05311.1"/>
    <property type="molecule type" value="Genomic_DNA"/>
</dbReference>
<dbReference type="EMBL" id="BGPR01031990">
    <property type="protein sequence ID" value="GBO05314.1"/>
    <property type="molecule type" value="Genomic_DNA"/>
</dbReference>
<keyword evidence="4" id="KW-1185">Reference proteome</keyword>
<feature type="compositionally biased region" description="Polar residues" evidence="1">
    <location>
        <begin position="15"/>
        <end position="35"/>
    </location>
</feature>
<dbReference type="Proteomes" id="UP000499080">
    <property type="component" value="Unassembled WGS sequence"/>
</dbReference>
<evidence type="ECO:0008006" key="5">
    <source>
        <dbReference type="Google" id="ProtNLM"/>
    </source>
</evidence>
<feature type="region of interest" description="Disordered" evidence="1">
    <location>
        <begin position="1"/>
        <end position="38"/>
    </location>
</feature>
<evidence type="ECO:0000313" key="2">
    <source>
        <dbReference type="EMBL" id="GBO05311.1"/>
    </source>
</evidence>
<comment type="caution">
    <text evidence="3">The sequence shown here is derived from an EMBL/GenBank/DDBJ whole genome shotgun (WGS) entry which is preliminary data.</text>
</comment>
<proteinExistence type="predicted"/>
<sequence length="265" mass="29649">MGKMDSFDSDIVNLRQETQSKIQDPNTPNATLDNPNFSTSASFSFNTDHSSSSDSNLSRDYDCEVIAPNLPEQWSQKHNISQHQADLLHILKPSHSSLILDSRTLLHTPRTVDVVTCDEGSFVYFGLEQNLVKRDSCGLTSSNYPLIEKNIGLMNFAYNNFLSVSVNVDGLPIHTISTKSFWPLLCVVDQAINKNPIVVALYYGNSKPANAHNFLRLFVEECKNLETNGIMLNGVNYVFRVRCIIADSPAIFFIKCIVGHNSSWL</sequence>